<feature type="transmembrane region" description="Helical" evidence="2">
    <location>
        <begin position="199"/>
        <end position="220"/>
    </location>
</feature>
<dbReference type="GO" id="GO:0016020">
    <property type="term" value="C:membrane"/>
    <property type="evidence" value="ECO:0007669"/>
    <property type="project" value="TreeGrafter"/>
</dbReference>
<accession>A0A915Q5X7</accession>
<keyword evidence="2" id="KW-0812">Transmembrane</keyword>
<feature type="region of interest" description="Disordered" evidence="1">
    <location>
        <begin position="59"/>
        <end position="85"/>
    </location>
</feature>
<feature type="transmembrane region" description="Helical" evidence="2">
    <location>
        <begin position="110"/>
        <end position="133"/>
    </location>
</feature>
<dbReference type="WBParaSite" id="sdigi.contig64.g3407.t1">
    <property type="protein sequence ID" value="sdigi.contig64.g3407.t1"/>
    <property type="gene ID" value="sdigi.contig64.g3407"/>
</dbReference>
<feature type="transmembrane region" description="Helical" evidence="2">
    <location>
        <begin position="296"/>
        <end position="320"/>
    </location>
</feature>
<organism evidence="3 4">
    <name type="scientific">Setaria digitata</name>
    <dbReference type="NCBI Taxonomy" id="48799"/>
    <lineage>
        <taxon>Eukaryota</taxon>
        <taxon>Metazoa</taxon>
        <taxon>Ecdysozoa</taxon>
        <taxon>Nematoda</taxon>
        <taxon>Chromadorea</taxon>
        <taxon>Rhabditida</taxon>
        <taxon>Spirurina</taxon>
        <taxon>Spiruromorpha</taxon>
        <taxon>Filarioidea</taxon>
        <taxon>Setariidae</taxon>
        <taxon>Setaria</taxon>
    </lineage>
</organism>
<dbReference type="GO" id="GO:0022857">
    <property type="term" value="F:transmembrane transporter activity"/>
    <property type="evidence" value="ECO:0007669"/>
    <property type="project" value="InterPro"/>
</dbReference>
<dbReference type="AlphaFoldDB" id="A0A915Q5X7"/>
<name>A0A915Q5X7_9BILA</name>
<evidence type="ECO:0000256" key="1">
    <source>
        <dbReference type="SAM" id="MobiDB-lite"/>
    </source>
</evidence>
<reference evidence="4" key="1">
    <citation type="submission" date="2022-11" db="UniProtKB">
        <authorList>
            <consortium name="WormBaseParasite"/>
        </authorList>
    </citation>
    <scope>IDENTIFICATION</scope>
</reference>
<proteinExistence type="predicted"/>
<protein>
    <submittedName>
        <fullName evidence="4">Major facilitator superfamily (MFS) profile domain-containing protein</fullName>
    </submittedName>
</protein>
<dbReference type="SUPFAM" id="SSF103473">
    <property type="entry name" value="MFS general substrate transporter"/>
    <property type="match status" value="1"/>
</dbReference>
<keyword evidence="2" id="KW-0472">Membrane</keyword>
<dbReference type="PANTHER" id="PTHR45757">
    <property type="entry name" value="PROTEIN CBG23364-RELATED"/>
    <property type="match status" value="1"/>
</dbReference>
<feature type="transmembrane region" description="Helical" evidence="2">
    <location>
        <begin position="172"/>
        <end position="193"/>
    </location>
</feature>
<dbReference type="InterPro" id="IPR036259">
    <property type="entry name" value="MFS_trans_sf"/>
</dbReference>
<feature type="transmembrane region" description="Helical" evidence="2">
    <location>
        <begin position="464"/>
        <end position="484"/>
    </location>
</feature>
<dbReference type="Gene3D" id="1.20.1250.20">
    <property type="entry name" value="MFS general substrate transporter like domains"/>
    <property type="match status" value="1"/>
</dbReference>
<evidence type="ECO:0000313" key="3">
    <source>
        <dbReference type="Proteomes" id="UP000887581"/>
    </source>
</evidence>
<dbReference type="PANTHER" id="PTHR45757:SF7">
    <property type="entry name" value="MFS DOMAIN-CONTAINING PROTEIN"/>
    <property type="match status" value="1"/>
</dbReference>
<keyword evidence="2" id="KW-1133">Transmembrane helix</keyword>
<dbReference type="InterPro" id="IPR011701">
    <property type="entry name" value="MFS"/>
</dbReference>
<feature type="transmembrane region" description="Helical" evidence="2">
    <location>
        <begin position="232"/>
        <end position="250"/>
    </location>
</feature>
<dbReference type="Proteomes" id="UP000887581">
    <property type="component" value="Unplaced"/>
</dbReference>
<dbReference type="Pfam" id="PF07690">
    <property type="entry name" value="MFS_1"/>
    <property type="match status" value="1"/>
</dbReference>
<sequence length="588" mass="66970">MYFILKCATRIAIKYSLENRGRFLRNAVDDNSLTDADITGPLTERLKTTNFNFNETDESYEKLTQEDDLHSDKNGRSLKWDDRGDNEKVKQQVEIEGIAHKTLRERMQHFLIWTAPGFGMFCGSFFASFFLRSFGGRRFFAFMMMLSAIATALLAVVFHAKYGRYLTTFMRFIQGLAFASVFPMIGLVTANWGTLKQQFLFLVCCICFIQLAPILSWPISAPIFSHDYRIPFLAHASLTCLLALVWLAAFREKPQYHFSVNGLELNKIVAGKIKAEHNRILAENPCRPLITSFSVWAIWISACGYFLVVSLVVQFLPLYCSLIIHETPADSALLAAVPFLFMLVMTQFHGLWCRLAKLFSERMSVIVFNTTSFVTCSLIFIFLAIFPPGGTFHRSAVMAFTMILCSLTFSLYGFYRSAVLVGRFFGQFIVSYIQFFTGFAFFFTAAIVVFFVEENSADEWRVIFLLLAALLLISAAVFGIFGSASPEEWSKDSWDPSAARPMITYDQIDYHADECGKMGYIWWLVLAVTLSADTGLVHSKAQFHVNFTTVLIETVRNFQLRGKKKEEEDAKTMELVPHDIFEVHYPDT</sequence>
<feature type="transmembrane region" description="Helical" evidence="2">
    <location>
        <begin position="332"/>
        <end position="352"/>
    </location>
</feature>
<feature type="transmembrane region" description="Helical" evidence="2">
    <location>
        <begin position="397"/>
        <end position="415"/>
    </location>
</feature>
<feature type="transmembrane region" description="Helical" evidence="2">
    <location>
        <begin position="364"/>
        <end position="385"/>
    </location>
</feature>
<keyword evidence="3" id="KW-1185">Reference proteome</keyword>
<evidence type="ECO:0000256" key="2">
    <source>
        <dbReference type="SAM" id="Phobius"/>
    </source>
</evidence>
<feature type="transmembrane region" description="Helical" evidence="2">
    <location>
        <begin position="427"/>
        <end position="452"/>
    </location>
</feature>
<evidence type="ECO:0000313" key="4">
    <source>
        <dbReference type="WBParaSite" id="sdigi.contig64.g3407.t1"/>
    </source>
</evidence>
<feature type="transmembrane region" description="Helical" evidence="2">
    <location>
        <begin position="139"/>
        <end position="160"/>
    </location>
</feature>